<dbReference type="Pfam" id="PF13530">
    <property type="entry name" value="SCP2_2"/>
    <property type="match status" value="1"/>
</dbReference>
<evidence type="ECO:0000259" key="1">
    <source>
        <dbReference type="PROSITE" id="PS51186"/>
    </source>
</evidence>
<dbReference type="PROSITE" id="PS51186">
    <property type="entry name" value="GNAT"/>
    <property type="match status" value="1"/>
</dbReference>
<dbReference type="GO" id="GO:0030649">
    <property type="term" value="P:aminoglycoside antibiotic catabolic process"/>
    <property type="evidence" value="ECO:0007669"/>
    <property type="project" value="TreeGrafter"/>
</dbReference>
<feature type="domain" description="N-acetyltransferase" evidence="1">
    <location>
        <begin position="1"/>
        <end position="148"/>
    </location>
</feature>
<dbReference type="InterPro" id="IPR000182">
    <property type="entry name" value="GNAT_dom"/>
</dbReference>
<evidence type="ECO:0000313" key="2">
    <source>
        <dbReference type="EMBL" id="MRX56223.1"/>
    </source>
</evidence>
<dbReference type="InterPro" id="IPR041380">
    <property type="entry name" value="Acetyltransf_17"/>
</dbReference>
<organism evidence="2 3">
    <name type="scientific">Metabacillus idriensis</name>
    <dbReference type="NCBI Taxonomy" id="324768"/>
    <lineage>
        <taxon>Bacteria</taxon>
        <taxon>Bacillati</taxon>
        <taxon>Bacillota</taxon>
        <taxon>Bacilli</taxon>
        <taxon>Bacillales</taxon>
        <taxon>Bacillaceae</taxon>
        <taxon>Metabacillus</taxon>
    </lineage>
</organism>
<dbReference type="PANTHER" id="PTHR37817:SF1">
    <property type="entry name" value="N-ACETYLTRANSFERASE EIS"/>
    <property type="match status" value="1"/>
</dbReference>
<dbReference type="Pfam" id="PF17668">
    <property type="entry name" value="Acetyltransf_17"/>
    <property type="match status" value="1"/>
</dbReference>
<sequence length="385" mass="45223">MTVIRLTKEQYREAMKLSEYAFQYKVPEEKIENRLQRMEKHHQLFGILEGEELAAKLHLLPLEVYLGETKWKMGGIAGVATYPEYRRSGYVKEMITFLLEYMRKESFSVSMLHPFSVPFYRKYGWELFSSSLKASLKSEDLVMKKQVPGKIIRSQKETHSSEIREIYDEFAMRFSGMLVREMSWWKESIFDDRTAAVYYNEAGEAKGYMLYEVKNAKMTVEEFVPLTSEARIGLWNFICQHDSMIKELEISTYEIDPLFFSLNEPRIKAEVKPYFMVRIVDAESFLKDYEFEWPVEDSELVIHLKDQHAPWNNGTFKMKNKEVFKLSGSEADGLSLDINTLSAALFGYKRPAELYEIGHIEGEEEAVNRMEALIPARKAFFYDFF</sequence>
<dbReference type="Pfam" id="PF13527">
    <property type="entry name" value="Acetyltransf_9"/>
    <property type="match status" value="1"/>
</dbReference>
<dbReference type="InterPro" id="IPR036527">
    <property type="entry name" value="SCP2_sterol-bd_dom_sf"/>
</dbReference>
<dbReference type="PANTHER" id="PTHR37817">
    <property type="entry name" value="N-ACETYLTRANSFERASE EIS"/>
    <property type="match status" value="1"/>
</dbReference>
<dbReference type="InterPro" id="IPR051554">
    <property type="entry name" value="Acetyltransferase_Eis"/>
</dbReference>
<accession>A0A6I2MK70</accession>
<comment type="caution">
    <text evidence="2">The sequence shown here is derived from an EMBL/GenBank/DDBJ whole genome shotgun (WGS) entry which is preliminary data.</text>
</comment>
<dbReference type="Gene3D" id="3.30.1050.10">
    <property type="entry name" value="SCP2 sterol-binding domain"/>
    <property type="match status" value="1"/>
</dbReference>
<proteinExistence type="predicted"/>
<gene>
    <name evidence="2" type="ORF">GJU41_19880</name>
</gene>
<dbReference type="InterPro" id="IPR025559">
    <property type="entry name" value="Eis_dom"/>
</dbReference>
<dbReference type="RefSeq" id="WP_154319359.1">
    <property type="nucleotide sequence ID" value="NZ_CAJFZX010000005.1"/>
</dbReference>
<reference evidence="2 3" key="1">
    <citation type="submission" date="2019-11" db="EMBL/GenBank/DDBJ databases">
        <title>Bacillus idriensis genome.</title>
        <authorList>
            <person name="Konopka E.N."/>
            <person name="Newman J.D."/>
        </authorList>
    </citation>
    <scope>NUCLEOTIDE SEQUENCE [LARGE SCALE GENOMIC DNA]</scope>
    <source>
        <strain evidence="2 3">DSM 19097</strain>
    </source>
</reference>
<keyword evidence="3" id="KW-1185">Reference proteome</keyword>
<dbReference type="SUPFAM" id="SSF55729">
    <property type="entry name" value="Acyl-CoA N-acyltransferases (Nat)"/>
    <property type="match status" value="1"/>
</dbReference>
<keyword evidence="2" id="KW-0808">Transferase</keyword>
<protein>
    <submittedName>
        <fullName evidence="2">GNAT family N-acetyltransferase</fullName>
    </submittedName>
</protein>
<dbReference type="Proteomes" id="UP000441585">
    <property type="component" value="Unassembled WGS sequence"/>
</dbReference>
<dbReference type="InterPro" id="IPR016181">
    <property type="entry name" value="Acyl_CoA_acyltransferase"/>
</dbReference>
<dbReference type="SUPFAM" id="SSF55718">
    <property type="entry name" value="SCP-like"/>
    <property type="match status" value="1"/>
</dbReference>
<name>A0A6I2MK70_9BACI</name>
<dbReference type="EMBL" id="WKKF01000010">
    <property type="protein sequence ID" value="MRX56223.1"/>
    <property type="molecule type" value="Genomic_DNA"/>
</dbReference>
<evidence type="ECO:0000313" key="3">
    <source>
        <dbReference type="Proteomes" id="UP000441585"/>
    </source>
</evidence>
<dbReference type="AlphaFoldDB" id="A0A6I2MK70"/>
<dbReference type="GO" id="GO:0034069">
    <property type="term" value="F:aminoglycoside N-acetyltransferase activity"/>
    <property type="evidence" value="ECO:0007669"/>
    <property type="project" value="TreeGrafter"/>
</dbReference>
<dbReference type="Gene3D" id="3.40.630.30">
    <property type="match status" value="2"/>
</dbReference>